<dbReference type="InterPro" id="IPR036249">
    <property type="entry name" value="Thioredoxin-like_sf"/>
</dbReference>
<dbReference type="PANTHER" id="PTHR43920:SF5">
    <property type="entry name" value="CHLORIDE INTRACELLULAR CHANNEL CLIC"/>
    <property type="match status" value="1"/>
</dbReference>
<proteinExistence type="predicted"/>
<dbReference type="SUPFAM" id="SSF52833">
    <property type="entry name" value="Thioredoxin-like"/>
    <property type="match status" value="1"/>
</dbReference>
<dbReference type="EMBL" id="HBUF01171864">
    <property type="protein sequence ID" value="CAG6652654.1"/>
    <property type="molecule type" value="Transcribed_RNA"/>
</dbReference>
<dbReference type="AlphaFoldDB" id="A0A8D8RJK0"/>
<reference evidence="1" key="1">
    <citation type="submission" date="2021-05" db="EMBL/GenBank/DDBJ databases">
        <authorList>
            <person name="Alioto T."/>
            <person name="Alioto T."/>
            <person name="Gomez Garrido J."/>
        </authorList>
    </citation>
    <scope>NUCLEOTIDE SEQUENCE</scope>
</reference>
<name>A0A8D8RJK0_9HEMI</name>
<dbReference type="EMBL" id="HBUF01171869">
    <property type="protein sequence ID" value="CAG6652676.1"/>
    <property type="molecule type" value="Transcribed_RNA"/>
</dbReference>
<accession>A0A8D8RJK0</accession>
<dbReference type="EMBL" id="HBUF01363208">
    <property type="protein sequence ID" value="CAG6722088.1"/>
    <property type="molecule type" value="Transcribed_RNA"/>
</dbReference>
<dbReference type="GO" id="GO:0016324">
    <property type="term" value="C:apical plasma membrane"/>
    <property type="evidence" value="ECO:0007669"/>
    <property type="project" value="TreeGrafter"/>
</dbReference>
<sequence length="257" mass="28963">MANLKVFVKCGVDNKNIGACLESQCIVMLVHLKKCSNVLPDYTLIKVNPSKPPELFTSLGLRLRIPCIVLTNNDAIDDPDEILTTLEQKFPGGLLKSDLESDAELATRNFFSKFSFYVRGIAKDSHHIEQEFALINTHLKKVDETLPPSSSCNNLFLCGSQMSLIDCEILPKLHQVRVALQAILDYQIPLQNSYIWKYLNSAYNNASFIEACPPDEDIIRHWFPKNKPIPTSKSVDPNKPIFSFSVPARAERIIIDD</sequence>
<evidence type="ECO:0000313" key="1">
    <source>
        <dbReference type="EMBL" id="CAG6652584.1"/>
    </source>
</evidence>
<dbReference type="PANTHER" id="PTHR43920">
    <property type="entry name" value="CHLORIDE INTRACELLULAR CHANNEL, ISOFORM A"/>
    <property type="match status" value="1"/>
</dbReference>
<dbReference type="EMBL" id="HBUF01171846">
    <property type="protein sequence ID" value="CAG6652584.1"/>
    <property type="molecule type" value="Transcribed_RNA"/>
</dbReference>
<organism evidence="1">
    <name type="scientific">Cacopsylla melanoneura</name>
    <dbReference type="NCBI Taxonomy" id="428564"/>
    <lineage>
        <taxon>Eukaryota</taxon>
        <taxon>Metazoa</taxon>
        <taxon>Ecdysozoa</taxon>
        <taxon>Arthropoda</taxon>
        <taxon>Hexapoda</taxon>
        <taxon>Insecta</taxon>
        <taxon>Pterygota</taxon>
        <taxon>Neoptera</taxon>
        <taxon>Paraneoptera</taxon>
        <taxon>Hemiptera</taxon>
        <taxon>Sternorrhyncha</taxon>
        <taxon>Psylloidea</taxon>
        <taxon>Psyllidae</taxon>
        <taxon>Psyllinae</taxon>
        <taxon>Cacopsylla</taxon>
    </lineage>
</organism>
<dbReference type="Gene3D" id="3.40.30.10">
    <property type="entry name" value="Glutaredoxin"/>
    <property type="match status" value="1"/>
</dbReference>
<dbReference type="InterPro" id="IPR036282">
    <property type="entry name" value="Glutathione-S-Trfase_C_sf"/>
</dbReference>
<protein>
    <submittedName>
        <fullName evidence="1">Chloride intracellular channel protein 2</fullName>
    </submittedName>
</protein>
<dbReference type="EMBL" id="HBUF01171852">
    <property type="protein sequence ID" value="CAG6652605.1"/>
    <property type="molecule type" value="Transcribed_RNA"/>
</dbReference>
<dbReference type="SUPFAM" id="SSF47616">
    <property type="entry name" value="GST C-terminal domain-like"/>
    <property type="match status" value="1"/>
</dbReference>
<dbReference type="Gene3D" id="1.20.1050.10">
    <property type="match status" value="1"/>
</dbReference>
<dbReference type="GO" id="GO:0005737">
    <property type="term" value="C:cytoplasm"/>
    <property type="evidence" value="ECO:0007669"/>
    <property type="project" value="TreeGrafter"/>
</dbReference>
<dbReference type="GO" id="GO:0005254">
    <property type="term" value="F:chloride channel activity"/>
    <property type="evidence" value="ECO:0007669"/>
    <property type="project" value="TreeGrafter"/>
</dbReference>